<dbReference type="PANTHER" id="PTHR24301">
    <property type="entry name" value="THROMBOXANE-A SYNTHASE"/>
    <property type="match status" value="1"/>
</dbReference>
<evidence type="ECO:0000313" key="5">
    <source>
        <dbReference type="Proteomes" id="UP000256970"/>
    </source>
</evidence>
<dbReference type="GO" id="GO:0004497">
    <property type="term" value="F:monooxygenase activity"/>
    <property type="evidence" value="ECO:0007669"/>
    <property type="project" value="UniProtKB-KW"/>
</dbReference>
<comment type="cofactor">
    <cofactor evidence="1">
        <name>heme</name>
        <dbReference type="ChEBI" id="CHEBI:30413"/>
    </cofactor>
</comment>
<feature type="binding site" description="axial binding residue" evidence="1">
    <location>
        <position position="496"/>
    </location>
    <ligand>
        <name>heme</name>
        <dbReference type="ChEBI" id="CHEBI:30413"/>
    </ligand>
    <ligandPart>
        <name>Fe</name>
        <dbReference type="ChEBI" id="CHEBI:18248"/>
    </ligandPart>
</feature>
<dbReference type="InterPro" id="IPR017972">
    <property type="entry name" value="Cyt_P450_CS"/>
</dbReference>
<dbReference type="InterPro" id="IPR001128">
    <property type="entry name" value="Cyt_P450"/>
</dbReference>
<accession>A0A383VNZ4</accession>
<proteinExistence type="inferred from homology"/>
<dbReference type="SUPFAM" id="SSF48264">
    <property type="entry name" value="Cytochrome P450"/>
    <property type="match status" value="1"/>
</dbReference>
<dbReference type="GO" id="GO:0020037">
    <property type="term" value="F:heme binding"/>
    <property type="evidence" value="ECO:0007669"/>
    <property type="project" value="InterPro"/>
</dbReference>
<reference evidence="4 5" key="1">
    <citation type="submission" date="2016-10" db="EMBL/GenBank/DDBJ databases">
        <authorList>
            <person name="Cai Z."/>
        </authorList>
    </citation>
    <scope>NUCLEOTIDE SEQUENCE [LARGE SCALE GENOMIC DNA]</scope>
</reference>
<feature type="transmembrane region" description="Helical" evidence="3">
    <location>
        <begin position="15"/>
        <end position="37"/>
    </location>
</feature>
<dbReference type="GO" id="GO:0016705">
    <property type="term" value="F:oxidoreductase activity, acting on paired donors, with incorporation or reduction of molecular oxygen"/>
    <property type="evidence" value="ECO:0007669"/>
    <property type="project" value="InterPro"/>
</dbReference>
<keyword evidence="3" id="KW-0812">Transmembrane</keyword>
<dbReference type="EMBL" id="FNXT01000719">
    <property type="protein sequence ID" value="SZX66610.1"/>
    <property type="molecule type" value="Genomic_DNA"/>
</dbReference>
<dbReference type="Proteomes" id="UP000256970">
    <property type="component" value="Unassembled WGS sequence"/>
</dbReference>
<evidence type="ECO:0000256" key="3">
    <source>
        <dbReference type="SAM" id="Phobius"/>
    </source>
</evidence>
<dbReference type="PROSITE" id="PS00086">
    <property type="entry name" value="CYTOCHROME_P450"/>
    <property type="match status" value="1"/>
</dbReference>
<dbReference type="GO" id="GO:0005506">
    <property type="term" value="F:iron ion binding"/>
    <property type="evidence" value="ECO:0007669"/>
    <property type="project" value="InterPro"/>
</dbReference>
<gene>
    <name evidence="4" type="ORF">BQ4739_LOCUS7009</name>
</gene>
<keyword evidence="1 2" id="KW-0479">Metal-binding</keyword>
<dbReference type="AlphaFoldDB" id="A0A383VNZ4"/>
<dbReference type="PRINTS" id="PR00463">
    <property type="entry name" value="EP450I"/>
</dbReference>
<keyword evidence="3" id="KW-0472">Membrane</keyword>
<keyword evidence="3" id="KW-1133">Transmembrane helix</keyword>
<name>A0A383VNZ4_TETOB</name>
<evidence type="ECO:0000256" key="2">
    <source>
        <dbReference type="RuleBase" id="RU000461"/>
    </source>
</evidence>
<sequence>MCAILDAVVAGFATISLWQLILGALFGFVALIIIDGFHPLARWQLRHIPGPTPLPFVGNTLEVYRHDLFLFKAWEKWAETYGDVFKWFWGPQPVICVRDAELARLITVKHFKTFPDRSMFYPPQDKTVQRVLSQGITFAKGSYWTGLRGALQPLFHSHGLQSYQPLMEAAVEELAADLAPAAAAGGSVDMHAAMCNVALKAIGEAAFGVKLQTQEMVDGQIRENAIVAAATYALENTAVTLTFMLLPRLLKPALYPLIRRFPPKRLAQLNVARMQLFTAALTLARNAMARLGLPWRDEVHMVPNFDRPETRPLREKYASVVPAAGSVVDLLVRAKDKQTGQPLKAHQIVAQANSILVAGHDTTSFMLTSTLYWVARSPEVKAKVFAEIERFGRRRPVTHDDMDKFPYLEAVLQESLRLSPPGWMTTREATQDIWLNGLFVPKGAVVYIDIHGIQRSPKHWSQPLQFMPERFLDKSPEALERNQLAWLAFGAGPRLCIGYKFALSEAKTVLVSLWQRYDFQLDSSRTAEPPLLRPGITLGYRDGLWCKVLPRE</sequence>
<dbReference type="Pfam" id="PF00067">
    <property type="entry name" value="p450"/>
    <property type="match status" value="1"/>
</dbReference>
<keyword evidence="2" id="KW-0503">Monooxygenase</keyword>
<dbReference type="PANTHER" id="PTHR24301:SF2">
    <property type="entry name" value="THROMBOXANE-A SYNTHASE"/>
    <property type="match status" value="1"/>
</dbReference>
<dbReference type="PRINTS" id="PR00385">
    <property type="entry name" value="P450"/>
</dbReference>
<dbReference type="InterPro" id="IPR036396">
    <property type="entry name" value="Cyt_P450_sf"/>
</dbReference>
<keyword evidence="1 2" id="KW-0349">Heme</keyword>
<comment type="similarity">
    <text evidence="2">Belongs to the cytochrome P450 family.</text>
</comment>
<keyword evidence="1 2" id="KW-0408">Iron</keyword>
<protein>
    <recommendedName>
        <fullName evidence="6">Cytochrome P450</fullName>
    </recommendedName>
</protein>
<dbReference type="Gene3D" id="1.10.630.10">
    <property type="entry name" value="Cytochrome P450"/>
    <property type="match status" value="1"/>
</dbReference>
<evidence type="ECO:0008006" key="6">
    <source>
        <dbReference type="Google" id="ProtNLM"/>
    </source>
</evidence>
<keyword evidence="2" id="KW-0560">Oxidoreductase</keyword>
<dbReference type="InterPro" id="IPR002401">
    <property type="entry name" value="Cyt_P450_E_grp-I"/>
</dbReference>
<evidence type="ECO:0000313" key="4">
    <source>
        <dbReference type="EMBL" id="SZX66610.1"/>
    </source>
</evidence>
<evidence type="ECO:0000256" key="1">
    <source>
        <dbReference type="PIRSR" id="PIRSR602401-1"/>
    </source>
</evidence>
<keyword evidence="5" id="KW-1185">Reference proteome</keyword>
<dbReference type="STRING" id="3088.A0A383VNZ4"/>
<organism evidence="4 5">
    <name type="scientific">Tetradesmus obliquus</name>
    <name type="common">Green alga</name>
    <name type="synonym">Acutodesmus obliquus</name>
    <dbReference type="NCBI Taxonomy" id="3088"/>
    <lineage>
        <taxon>Eukaryota</taxon>
        <taxon>Viridiplantae</taxon>
        <taxon>Chlorophyta</taxon>
        <taxon>core chlorophytes</taxon>
        <taxon>Chlorophyceae</taxon>
        <taxon>CS clade</taxon>
        <taxon>Sphaeropleales</taxon>
        <taxon>Scenedesmaceae</taxon>
        <taxon>Tetradesmus</taxon>
    </lineage>
</organism>